<dbReference type="AlphaFoldDB" id="A0A4Y3R5D0"/>
<comment type="caution">
    <text evidence="3">The sequence shown here is derived from an EMBL/GenBank/DDBJ whole genome shotgun (WGS) entry which is preliminary data.</text>
</comment>
<dbReference type="InterPro" id="IPR041698">
    <property type="entry name" value="Methyltransf_25"/>
</dbReference>
<dbReference type="InterPro" id="IPR050320">
    <property type="entry name" value="N5-glutamine_MTase"/>
</dbReference>
<dbReference type="PANTHER" id="PTHR18895">
    <property type="entry name" value="HEMK METHYLTRANSFERASE"/>
    <property type="match status" value="1"/>
</dbReference>
<gene>
    <name evidence="3" type="ORF">SCA03_54470</name>
</gene>
<organism evidence="3 4">
    <name type="scientific">Streptomyces cacaoi</name>
    <dbReference type="NCBI Taxonomy" id="1898"/>
    <lineage>
        <taxon>Bacteria</taxon>
        <taxon>Bacillati</taxon>
        <taxon>Actinomycetota</taxon>
        <taxon>Actinomycetes</taxon>
        <taxon>Kitasatosporales</taxon>
        <taxon>Streptomycetaceae</taxon>
        <taxon>Streptomyces</taxon>
    </lineage>
</organism>
<dbReference type="EMBL" id="BJMM01000038">
    <property type="protein sequence ID" value="GEB52896.1"/>
    <property type="molecule type" value="Genomic_DNA"/>
</dbReference>
<dbReference type="OrthoDB" id="267914at2"/>
<proteinExistence type="predicted"/>
<keyword evidence="4" id="KW-1185">Reference proteome</keyword>
<name>A0A4Y3R5D0_STRCI</name>
<dbReference type="CDD" id="cd02440">
    <property type="entry name" value="AdoMet_MTases"/>
    <property type="match status" value="1"/>
</dbReference>
<accession>A0A4Y3R5D0</accession>
<evidence type="ECO:0000313" key="4">
    <source>
        <dbReference type="Proteomes" id="UP000319210"/>
    </source>
</evidence>
<feature type="region of interest" description="Disordered" evidence="1">
    <location>
        <begin position="1"/>
        <end position="53"/>
    </location>
</feature>
<dbReference type="GO" id="GO:0036009">
    <property type="term" value="F:protein-glutamine N-methyltransferase activity"/>
    <property type="evidence" value="ECO:0007669"/>
    <property type="project" value="TreeGrafter"/>
</dbReference>
<dbReference type="RefSeq" id="WP_051846282.1">
    <property type="nucleotide sequence ID" value="NZ_BJMM01000038.1"/>
</dbReference>
<dbReference type="Pfam" id="PF13649">
    <property type="entry name" value="Methyltransf_25"/>
    <property type="match status" value="1"/>
</dbReference>
<evidence type="ECO:0000313" key="3">
    <source>
        <dbReference type="EMBL" id="GEB52896.1"/>
    </source>
</evidence>
<dbReference type="SUPFAM" id="SSF53335">
    <property type="entry name" value="S-adenosyl-L-methionine-dependent methyltransferases"/>
    <property type="match status" value="1"/>
</dbReference>
<dbReference type="Gene3D" id="3.40.50.150">
    <property type="entry name" value="Vaccinia Virus protein VP39"/>
    <property type="match status" value="1"/>
</dbReference>
<reference evidence="3 4" key="1">
    <citation type="submission" date="2019-06" db="EMBL/GenBank/DDBJ databases">
        <title>Whole genome shotgun sequence of Streptomyces cacaoi subsp. cacaoi NBRC 12748.</title>
        <authorList>
            <person name="Hosoyama A."/>
            <person name="Uohara A."/>
            <person name="Ohji S."/>
            <person name="Ichikawa N."/>
        </authorList>
    </citation>
    <scope>NUCLEOTIDE SEQUENCE [LARGE SCALE GENOMIC DNA]</scope>
    <source>
        <strain evidence="3 4">NBRC 12748</strain>
    </source>
</reference>
<feature type="compositionally biased region" description="Low complexity" evidence="1">
    <location>
        <begin position="31"/>
        <end position="40"/>
    </location>
</feature>
<feature type="compositionally biased region" description="Basic and acidic residues" evidence="1">
    <location>
        <begin position="1"/>
        <end position="21"/>
    </location>
</feature>
<evidence type="ECO:0000256" key="1">
    <source>
        <dbReference type="SAM" id="MobiDB-lite"/>
    </source>
</evidence>
<sequence>MANRQAGDEKECHHGPTEHTGDTGGTGDTGVAGETGEAGHPAPAEHGRPRFGVPYDSATMQAVAAGTFSLLGEVWDILPGVFLPSLTHATAFFTRRLPYPEGGAFLELGCGAGVTAVHAAKAGCARVLAADADPQATATARRNAARHGAHRLRTATGDAFDAVGPHDGPFDLIFWNLPYFSVPAGSSWARKGARSLVDVDLHCLRACIGGARDHLAPRGRLFLGLGDVSDLTALTTLAEAHGFRPRLVARGQGAPGTNLDASLEHLLYELDDLRTAAR</sequence>
<dbReference type="PANTHER" id="PTHR18895:SF74">
    <property type="entry name" value="MTRF1L RELEASE FACTOR GLUTAMINE METHYLTRANSFERASE"/>
    <property type="match status" value="1"/>
</dbReference>
<dbReference type="Proteomes" id="UP000319210">
    <property type="component" value="Unassembled WGS sequence"/>
</dbReference>
<dbReference type="InterPro" id="IPR029063">
    <property type="entry name" value="SAM-dependent_MTases_sf"/>
</dbReference>
<protein>
    <recommendedName>
        <fullName evidence="2">Methyltransferase domain-containing protein</fullName>
    </recommendedName>
</protein>
<feature type="domain" description="Methyltransferase" evidence="2">
    <location>
        <begin position="106"/>
        <end position="189"/>
    </location>
</feature>
<evidence type="ECO:0000259" key="2">
    <source>
        <dbReference type="Pfam" id="PF13649"/>
    </source>
</evidence>